<gene>
    <name evidence="5" type="ordered locus">Dalk_4203</name>
</gene>
<dbReference type="GO" id="GO:0006631">
    <property type="term" value="P:fatty acid metabolic process"/>
    <property type="evidence" value="ECO:0007669"/>
    <property type="project" value="TreeGrafter"/>
</dbReference>
<dbReference type="Pfam" id="PF13193">
    <property type="entry name" value="AMP-binding_C"/>
    <property type="match status" value="1"/>
</dbReference>
<dbReference type="RefSeq" id="WP_015948932.1">
    <property type="nucleotide sequence ID" value="NC_011768.1"/>
</dbReference>
<evidence type="ECO:0000313" key="6">
    <source>
        <dbReference type="Proteomes" id="UP000000739"/>
    </source>
</evidence>
<comment type="similarity">
    <text evidence="1">Belongs to the ATP-dependent AMP-binding enzyme family.</text>
</comment>
<evidence type="ECO:0000256" key="1">
    <source>
        <dbReference type="ARBA" id="ARBA00006432"/>
    </source>
</evidence>
<name>B8FN15_DESAL</name>
<dbReference type="PROSITE" id="PS00455">
    <property type="entry name" value="AMP_BINDING"/>
    <property type="match status" value="1"/>
</dbReference>
<accession>B8FN15</accession>
<dbReference type="GO" id="GO:0031956">
    <property type="term" value="F:medium-chain fatty acid-CoA ligase activity"/>
    <property type="evidence" value="ECO:0007669"/>
    <property type="project" value="TreeGrafter"/>
</dbReference>
<dbReference type="InterPro" id="IPR025110">
    <property type="entry name" value="AMP-bd_C"/>
</dbReference>
<evidence type="ECO:0000313" key="5">
    <source>
        <dbReference type="EMBL" id="ACL05885.1"/>
    </source>
</evidence>
<dbReference type="InterPro" id="IPR045851">
    <property type="entry name" value="AMP-bd_C_sf"/>
</dbReference>
<dbReference type="PANTHER" id="PTHR43201:SF5">
    <property type="entry name" value="MEDIUM-CHAIN ACYL-COA LIGASE ACSF2, MITOCHONDRIAL"/>
    <property type="match status" value="1"/>
</dbReference>
<dbReference type="Gene3D" id="3.40.50.12780">
    <property type="entry name" value="N-terminal domain of ligase-like"/>
    <property type="match status" value="1"/>
</dbReference>
<dbReference type="SUPFAM" id="SSF56801">
    <property type="entry name" value="Acetyl-CoA synthetase-like"/>
    <property type="match status" value="1"/>
</dbReference>
<dbReference type="InterPro" id="IPR020845">
    <property type="entry name" value="AMP-binding_CS"/>
</dbReference>
<keyword evidence="6" id="KW-1185">Reference proteome</keyword>
<dbReference type="AlphaFoldDB" id="B8FN15"/>
<dbReference type="KEGG" id="dal:Dalk_4203"/>
<protein>
    <submittedName>
        <fullName evidence="5">AMP-dependent synthetase and ligase</fullName>
    </submittedName>
</protein>
<dbReference type="InterPro" id="IPR000873">
    <property type="entry name" value="AMP-dep_synth/lig_dom"/>
</dbReference>
<reference evidence="5 6" key="1">
    <citation type="journal article" date="2012" name="Environ. Microbiol.">
        <title>The genome sequence of Desulfatibacillum alkenivorans AK-01: a blueprint for anaerobic alkane oxidation.</title>
        <authorList>
            <person name="Callaghan A.V."/>
            <person name="Morris B.E."/>
            <person name="Pereira I.A."/>
            <person name="McInerney M.J."/>
            <person name="Austin R.N."/>
            <person name="Groves J.T."/>
            <person name="Kukor J.J."/>
            <person name="Suflita J.M."/>
            <person name="Young L.Y."/>
            <person name="Zylstra G.J."/>
            <person name="Wawrik B."/>
        </authorList>
    </citation>
    <scope>NUCLEOTIDE SEQUENCE [LARGE SCALE GENOMIC DNA]</scope>
    <source>
        <strain evidence="5 6">AK-01</strain>
    </source>
</reference>
<dbReference type="eggNOG" id="COG0318">
    <property type="taxonomic scope" value="Bacteria"/>
</dbReference>
<sequence length="572" mass="63830">MVTIKLDESLQDSWQLPLITDYIKRWAEKTPDNIALVGANKEEVYTYKEFDEIITLYALRLKEMGVKKGDIVAVQWLSTPEFFFLTYGCATVGAVISPLDVRLQDHEIIRNMNKIEPVAFFCLGNTPLRDFTQISQAVFENVKSLKHIVEYSLDGAFDNDAEYIKDFNALFSMDALTPLAEDGALVNELKETYASLDKRDPHIIIFTTGTTGFPKAALICNENTLVNNAIFSREVGLWGSASRFLNSMPTSHVAGTCQGPMTAWFVGGTVVTVNIFQPDLVLQFIEKYKATWWGGVPTMFHMIWQMPNYQDADLSSLLYVLYGGSAVDITFLEQMQKMAPSFGTALGMTECAGYFTATPKAIPIAEMAGQVGQVYPELAPVTIREPMKEDGTAGEEVPLGEVGEICVHGPIVFLGYYNDEEATAKAITKDGVLYTGDMGYFHDFGVYRGLKFAGRRKFVIKPKGYLVFPDEVSDFINQHPDVDQALVVGVPHKTHVDGVFAWVKPKPGKDLASDAIKGFCKDMAGYKRPLHVEFWPNDQPFHVNRVGKVDVMAMTEEAVKVVEVLKKEDKWD</sequence>
<feature type="domain" description="AMP-dependent synthetase/ligase" evidence="3">
    <location>
        <begin position="24"/>
        <end position="417"/>
    </location>
</feature>
<evidence type="ECO:0000259" key="3">
    <source>
        <dbReference type="Pfam" id="PF00501"/>
    </source>
</evidence>
<dbReference type="Pfam" id="PF00501">
    <property type="entry name" value="AMP-binding"/>
    <property type="match status" value="1"/>
</dbReference>
<evidence type="ECO:0000256" key="2">
    <source>
        <dbReference type="ARBA" id="ARBA00022598"/>
    </source>
</evidence>
<dbReference type="HOGENOM" id="CLU_000022_59_7_7"/>
<feature type="domain" description="AMP-binding enzyme C-terminal" evidence="4">
    <location>
        <begin position="472"/>
        <end position="536"/>
    </location>
</feature>
<proteinExistence type="inferred from homology"/>
<organism evidence="5 6">
    <name type="scientific">Desulfatibacillum aliphaticivorans</name>
    <dbReference type="NCBI Taxonomy" id="218208"/>
    <lineage>
        <taxon>Bacteria</taxon>
        <taxon>Pseudomonadati</taxon>
        <taxon>Thermodesulfobacteriota</taxon>
        <taxon>Desulfobacteria</taxon>
        <taxon>Desulfobacterales</taxon>
        <taxon>Desulfatibacillaceae</taxon>
        <taxon>Desulfatibacillum</taxon>
    </lineage>
</organism>
<evidence type="ECO:0000259" key="4">
    <source>
        <dbReference type="Pfam" id="PF13193"/>
    </source>
</evidence>
<dbReference type="Gene3D" id="3.30.300.30">
    <property type="match status" value="1"/>
</dbReference>
<dbReference type="InterPro" id="IPR042099">
    <property type="entry name" value="ANL_N_sf"/>
</dbReference>
<dbReference type="PANTHER" id="PTHR43201">
    <property type="entry name" value="ACYL-COA SYNTHETASE"/>
    <property type="match status" value="1"/>
</dbReference>
<dbReference type="Proteomes" id="UP000000739">
    <property type="component" value="Chromosome"/>
</dbReference>
<dbReference type="EMBL" id="CP001322">
    <property type="protein sequence ID" value="ACL05885.1"/>
    <property type="molecule type" value="Genomic_DNA"/>
</dbReference>
<keyword evidence="2 5" id="KW-0436">Ligase</keyword>